<comment type="caution">
    <text evidence="2">The sequence shown here is derived from an EMBL/GenBank/DDBJ whole genome shotgun (WGS) entry which is preliminary data.</text>
</comment>
<protein>
    <submittedName>
        <fullName evidence="2">Uncharacterized protein</fullName>
    </submittedName>
</protein>
<reference evidence="2" key="1">
    <citation type="journal article" date="2014" name="Int. J. Syst. Evol. Microbiol.">
        <title>Complete genome sequence of Corynebacterium casei LMG S-19264T (=DSM 44701T), isolated from a smear-ripened cheese.</title>
        <authorList>
            <consortium name="US DOE Joint Genome Institute (JGI-PGF)"/>
            <person name="Walter F."/>
            <person name="Albersmeier A."/>
            <person name="Kalinowski J."/>
            <person name="Ruckert C."/>
        </authorList>
    </citation>
    <scope>NUCLEOTIDE SEQUENCE</scope>
    <source>
        <strain evidence="2">JCM 4434</strain>
    </source>
</reference>
<organism evidence="2 3">
    <name type="scientific">Kitasatospora aureofaciens</name>
    <name type="common">Streptomyces aureofaciens</name>
    <dbReference type="NCBI Taxonomy" id="1894"/>
    <lineage>
        <taxon>Bacteria</taxon>
        <taxon>Bacillati</taxon>
        <taxon>Actinomycetota</taxon>
        <taxon>Actinomycetes</taxon>
        <taxon>Kitasatosporales</taxon>
        <taxon>Streptomycetaceae</taxon>
        <taxon>Kitasatospora</taxon>
    </lineage>
</organism>
<name>A0A8H9HYA8_KITAU</name>
<sequence>MPSTATSDGAPPWPGEFLNGSNWGHERGLAGTIQQEITPAWPLLRAGAFGGDPRRATTAYNRLVQWRQQNHRGF</sequence>
<dbReference type="Proteomes" id="UP000610124">
    <property type="component" value="Unassembled WGS sequence"/>
</dbReference>
<evidence type="ECO:0000256" key="1">
    <source>
        <dbReference type="SAM" id="MobiDB-lite"/>
    </source>
</evidence>
<accession>A0A8H9HYA8</accession>
<dbReference type="EMBL" id="BMUB01000026">
    <property type="protein sequence ID" value="GGV01779.1"/>
    <property type="molecule type" value="Genomic_DNA"/>
</dbReference>
<reference evidence="2" key="2">
    <citation type="submission" date="2020-09" db="EMBL/GenBank/DDBJ databases">
        <authorList>
            <person name="Sun Q."/>
            <person name="Ohkuma M."/>
        </authorList>
    </citation>
    <scope>NUCLEOTIDE SEQUENCE</scope>
    <source>
        <strain evidence="2">JCM 4434</strain>
    </source>
</reference>
<gene>
    <name evidence="2" type="ORF">GCM10010502_65470</name>
</gene>
<evidence type="ECO:0000313" key="3">
    <source>
        <dbReference type="Proteomes" id="UP000610124"/>
    </source>
</evidence>
<feature type="region of interest" description="Disordered" evidence="1">
    <location>
        <begin position="1"/>
        <end position="26"/>
    </location>
</feature>
<dbReference type="AlphaFoldDB" id="A0A8H9HYA8"/>
<proteinExistence type="predicted"/>
<evidence type="ECO:0000313" key="2">
    <source>
        <dbReference type="EMBL" id="GGV01779.1"/>
    </source>
</evidence>